<dbReference type="EMBL" id="CP101125">
    <property type="protein sequence ID" value="UTO17387.1"/>
    <property type="molecule type" value="Genomic_DNA"/>
</dbReference>
<dbReference type="SUPFAM" id="SSF54495">
    <property type="entry name" value="UBC-like"/>
    <property type="match status" value="1"/>
</dbReference>
<organism evidence="2 3">
    <name type="scientific">Pseudomonas nunensis</name>
    <dbReference type="NCBI Taxonomy" id="2961896"/>
    <lineage>
        <taxon>Bacteria</taxon>
        <taxon>Pseudomonadati</taxon>
        <taxon>Pseudomonadota</taxon>
        <taxon>Gammaproteobacteria</taxon>
        <taxon>Pseudomonadales</taxon>
        <taxon>Pseudomonadaceae</taxon>
        <taxon>Pseudomonas</taxon>
    </lineage>
</organism>
<dbReference type="InterPro" id="IPR050113">
    <property type="entry name" value="Ub_conjugating_enzyme"/>
</dbReference>
<dbReference type="PANTHER" id="PTHR24067">
    <property type="entry name" value="UBIQUITIN-CONJUGATING ENZYME E2"/>
    <property type="match status" value="1"/>
</dbReference>
<protein>
    <recommendedName>
        <fullName evidence="1">UBC core domain-containing protein</fullName>
    </recommendedName>
</protein>
<dbReference type="RefSeq" id="WP_083471326.1">
    <property type="nucleotide sequence ID" value="NZ_CP101125.1"/>
</dbReference>
<evidence type="ECO:0000313" key="3">
    <source>
        <dbReference type="Proteomes" id="UP001059607"/>
    </source>
</evidence>
<dbReference type="InterPro" id="IPR000608">
    <property type="entry name" value="UBC"/>
</dbReference>
<accession>A0ABY5EPQ1</accession>
<keyword evidence="3" id="KW-1185">Reference proteome</keyword>
<dbReference type="Gene3D" id="3.10.110.10">
    <property type="entry name" value="Ubiquitin Conjugating Enzyme"/>
    <property type="match status" value="1"/>
</dbReference>
<dbReference type="Pfam" id="PF00179">
    <property type="entry name" value="UQ_con"/>
    <property type="match status" value="1"/>
</dbReference>
<dbReference type="Proteomes" id="UP001059607">
    <property type="component" value="Chromosome"/>
</dbReference>
<reference evidence="2" key="1">
    <citation type="submission" date="2022-07" db="EMBL/GenBank/DDBJ databases">
        <title>Pseudomonas nunamit sp. nov. an antifungal species isolated from Greenland.</title>
        <authorList>
            <person name="Ntana F."/>
            <person name="Hennessy R.C."/>
            <person name="Zervas A."/>
            <person name="Stougaard P."/>
        </authorList>
    </citation>
    <scope>NUCLEOTIDE SEQUENCE</scope>
    <source>
        <strain evidence="2">In5</strain>
    </source>
</reference>
<evidence type="ECO:0000259" key="1">
    <source>
        <dbReference type="Pfam" id="PF00179"/>
    </source>
</evidence>
<proteinExistence type="predicted"/>
<evidence type="ECO:0000313" key="2">
    <source>
        <dbReference type="EMBL" id="UTO17387.1"/>
    </source>
</evidence>
<feature type="domain" description="UBC core" evidence="1">
    <location>
        <begin position="61"/>
        <end position="140"/>
    </location>
</feature>
<dbReference type="SMART" id="SM00212">
    <property type="entry name" value="UBCc"/>
    <property type="match status" value="1"/>
</dbReference>
<gene>
    <name evidence="2" type="ORF">NK667_13870</name>
</gene>
<dbReference type="CDD" id="cd00195">
    <property type="entry name" value="UBCc_UEV"/>
    <property type="match status" value="1"/>
</dbReference>
<dbReference type="InterPro" id="IPR016135">
    <property type="entry name" value="UBQ-conjugating_enzyme/RWD"/>
</dbReference>
<name>A0ABY5EPQ1_9PSED</name>
<sequence>MNAMAERVFQDLRKIEELSKAAEGRVTIRSKSGNPINTIILELNFPTAPSTKYPQLVQKRTEVKIELLSRYPFQEPVATITTPIFHPNVYSSGRVCLGSKWLPTQGLDLLVKRIIQIITFDETILNEASPANRDALLWYRTAVRTSPNAFPTGKLIIKEQPAGKVGWNNVSSETTEKAVIICPSCKASLRVPFGKKGNVSCPKCNVTFYIET</sequence>